<dbReference type="RefSeq" id="WP_089477812.1">
    <property type="nucleotide sequence ID" value="NZ_MUGS01000002.1"/>
</dbReference>
<evidence type="ECO:0000313" key="2">
    <source>
        <dbReference type="EMBL" id="OXG09503.1"/>
    </source>
</evidence>
<feature type="signal peptide" evidence="1">
    <location>
        <begin position="1"/>
        <end position="25"/>
    </location>
</feature>
<dbReference type="Proteomes" id="UP000214684">
    <property type="component" value="Unassembled WGS sequence"/>
</dbReference>
<name>A0A227PIW0_9FLAO</name>
<reference evidence="2 3" key="1">
    <citation type="submission" date="2016-11" db="EMBL/GenBank/DDBJ databases">
        <title>Whole genomes of Flavobacteriaceae.</title>
        <authorList>
            <person name="Stine C."/>
            <person name="Li C."/>
            <person name="Tadesse D."/>
        </authorList>
    </citation>
    <scope>NUCLEOTIDE SEQUENCE [LARGE SCALE GENOMIC DNA]</scope>
    <source>
        <strain evidence="2 3">DSM 24704</strain>
    </source>
</reference>
<organism evidence="2 3">
    <name type="scientific">Flavobacterium araucananum</name>
    <dbReference type="NCBI Taxonomy" id="946678"/>
    <lineage>
        <taxon>Bacteria</taxon>
        <taxon>Pseudomonadati</taxon>
        <taxon>Bacteroidota</taxon>
        <taxon>Flavobacteriia</taxon>
        <taxon>Flavobacteriales</taxon>
        <taxon>Flavobacteriaceae</taxon>
        <taxon>Flavobacterium</taxon>
    </lineage>
</organism>
<evidence type="ECO:0000313" key="3">
    <source>
        <dbReference type="Proteomes" id="UP000214684"/>
    </source>
</evidence>
<evidence type="ECO:0000256" key="1">
    <source>
        <dbReference type="SAM" id="SignalP"/>
    </source>
</evidence>
<keyword evidence="1" id="KW-0732">Signal</keyword>
<dbReference type="AlphaFoldDB" id="A0A227PIW0"/>
<comment type="caution">
    <text evidence="2">The sequence shown here is derived from an EMBL/GenBank/DDBJ whole genome shotgun (WGS) entry which is preliminary data.</text>
</comment>
<feature type="chain" id="PRO_5030039575" evidence="1">
    <location>
        <begin position="26"/>
        <end position="239"/>
    </location>
</feature>
<protein>
    <submittedName>
        <fullName evidence="2">Uncharacterized protein</fullName>
    </submittedName>
</protein>
<dbReference type="EMBL" id="MUGS01000002">
    <property type="protein sequence ID" value="OXG09503.1"/>
    <property type="molecule type" value="Genomic_DNA"/>
</dbReference>
<dbReference type="OrthoDB" id="1187639at2"/>
<gene>
    <name evidence="2" type="ORF">B0A64_01745</name>
</gene>
<accession>A0A227PIW0</accession>
<keyword evidence="3" id="KW-1185">Reference proteome</keyword>
<sequence>MKKNQTKSLCLILFGIFLNIYSSYSQTSHETSLYNWFDKNIGVESLDFENGPAHLNFDKLANNKNRYYISEDFIKGNIHYNNQDYFDLLLNYDTYNDELVLKPYGESNTTKINVIKDNISYFKIGNDKFVNLKTLNTTTFRKGYYKEILTGNNITLFIKYYKEKKKINKDEIDLIEFIPKYEFIVLKENKFYLVNDKKEIIILFPDSKKKINDFYATYRSLKKDDTPLFMQNLLKHINN</sequence>
<proteinExistence type="predicted"/>